<proteinExistence type="predicted"/>
<dbReference type="Proteomes" id="UP000662259">
    <property type="component" value="Unassembled WGS sequence"/>
</dbReference>
<organism evidence="1 2">
    <name type="scientific">Rhizobium leguminosarum bv. viciae</name>
    <dbReference type="NCBI Taxonomy" id="387"/>
    <lineage>
        <taxon>Bacteria</taxon>
        <taxon>Pseudomonadati</taxon>
        <taxon>Pseudomonadota</taxon>
        <taxon>Alphaproteobacteria</taxon>
        <taxon>Hyphomicrobiales</taxon>
        <taxon>Rhizobiaceae</taxon>
        <taxon>Rhizobium/Agrobacterium group</taxon>
        <taxon>Rhizobium</taxon>
    </lineage>
</organism>
<evidence type="ECO:0000313" key="2">
    <source>
        <dbReference type="Proteomes" id="UP000662259"/>
    </source>
</evidence>
<accession>A0A8I2GKG3</accession>
<comment type="caution">
    <text evidence="1">The sequence shown here is derived from an EMBL/GenBank/DDBJ whole genome shotgun (WGS) entry which is preliminary data.</text>
</comment>
<dbReference type="RefSeq" id="WP_168274400.1">
    <property type="nucleotide sequence ID" value="NZ_WIEZ01000001.1"/>
</dbReference>
<protein>
    <submittedName>
        <fullName evidence="1">XRE family transcriptional regulator</fullName>
    </submittedName>
</protein>
<sequence length="95" mass="10346">MIYDDFIGELNRASLSVRAFAELVRMNPNSVSNYAGREVPAHLGLIAALMADLRSHGIDYTEAVSRAAMPEKKPRGGAARGRFGGDRQQVLDLSK</sequence>
<name>A0A8I2GKG3_RHILV</name>
<dbReference type="EMBL" id="WIEZ01000001">
    <property type="protein sequence ID" value="NKM43406.1"/>
    <property type="molecule type" value="Genomic_DNA"/>
</dbReference>
<dbReference type="AlphaFoldDB" id="A0A8I2GKG3"/>
<reference evidence="1" key="1">
    <citation type="submission" date="2019-10" db="EMBL/GenBank/DDBJ databases">
        <title>Rhizobium leguminosarum symbiovar viciae collection.</title>
        <authorList>
            <person name="Boivin S."/>
            <person name="Lepetit M."/>
        </authorList>
    </citation>
    <scope>NUCLEOTIDE SEQUENCE</scope>
    <source>
        <strain evidence="1">L143</strain>
    </source>
</reference>
<gene>
    <name evidence="1" type="ORF">GFL91_00035</name>
</gene>
<evidence type="ECO:0000313" key="1">
    <source>
        <dbReference type="EMBL" id="NKM43406.1"/>
    </source>
</evidence>